<accession>A0A248UNM8</accession>
<keyword evidence="1" id="KW-0614">Plasmid</keyword>
<gene>
    <name evidence="1" type="ORF">CES85_3555</name>
</gene>
<sequence>MLRNCRRDGCSEMIGLFWWGIFALRRYEEFGFQTLLISL</sequence>
<dbReference type="Proteomes" id="UP000215256">
    <property type="component" value="Plasmid unnamed1"/>
</dbReference>
<dbReference type="EMBL" id="CP022605">
    <property type="protein sequence ID" value="ASV88244.1"/>
    <property type="molecule type" value="Genomic_DNA"/>
</dbReference>
<protein>
    <submittedName>
        <fullName evidence="1">Uncharacterized protein</fullName>
    </submittedName>
</protein>
<organism evidence="1">
    <name type="scientific">Ochrobactrum quorumnocens</name>
    <dbReference type="NCBI Taxonomy" id="271865"/>
    <lineage>
        <taxon>Bacteria</taxon>
        <taxon>Pseudomonadati</taxon>
        <taxon>Pseudomonadota</taxon>
        <taxon>Alphaproteobacteria</taxon>
        <taxon>Hyphomicrobiales</taxon>
        <taxon>Brucellaceae</taxon>
        <taxon>Brucella/Ochrobactrum group</taxon>
        <taxon>Ochrobactrum</taxon>
    </lineage>
</organism>
<geneLocation type="plasmid" evidence="1">
    <name>unnamed1</name>
</geneLocation>
<dbReference type="KEGG" id="och:CES85_3555"/>
<proteinExistence type="predicted"/>
<dbReference type="AlphaFoldDB" id="A0A248UNM8"/>
<name>A0A248UNM8_9HYPH</name>
<reference evidence="1" key="1">
    <citation type="submission" date="2017-07" db="EMBL/GenBank/DDBJ databases">
        <title>Phylogenetic study on the rhizospheric bacterium Ochrobactrum sp. A44.</title>
        <authorList>
            <person name="Krzyzanowska D.M."/>
            <person name="Ossowicki A."/>
            <person name="Rajewska M."/>
            <person name="Maciag T."/>
            <person name="Kaczynski Z."/>
            <person name="Czerwicka M."/>
            <person name="Jafra S."/>
        </authorList>
    </citation>
    <scope>NUCLEOTIDE SEQUENCE [LARGE SCALE GENOMIC DNA]</scope>
    <source>
        <strain evidence="1">A44</strain>
        <plasmid evidence="1">unnamed1</plasmid>
    </source>
</reference>
<evidence type="ECO:0000313" key="1">
    <source>
        <dbReference type="EMBL" id="ASV88244.1"/>
    </source>
</evidence>